<dbReference type="EMBL" id="CP155447">
    <property type="protein sequence ID" value="XBH05436.1"/>
    <property type="molecule type" value="Genomic_DNA"/>
</dbReference>
<dbReference type="InterPro" id="IPR011453">
    <property type="entry name" value="DUF1559"/>
</dbReference>
<dbReference type="Pfam" id="PF07596">
    <property type="entry name" value="SBP_bac_10"/>
    <property type="match status" value="1"/>
</dbReference>
<name>A0AAU7CJM4_9BACT</name>
<dbReference type="PANTHER" id="PTHR30093">
    <property type="entry name" value="GENERAL SECRETION PATHWAY PROTEIN G"/>
    <property type="match status" value="1"/>
</dbReference>
<accession>A0AAU7CJM4</accession>
<feature type="domain" description="DUF1559" evidence="1">
    <location>
        <begin position="33"/>
        <end position="318"/>
    </location>
</feature>
<dbReference type="PANTHER" id="PTHR30093:SF2">
    <property type="entry name" value="TYPE II SECRETION SYSTEM PROTEIN H"/>
    <property type="match status" value="1"/>
</dbReference>
<evidence type="ECO:0000259" key="1">
    <source>
        <dbReference type="Pfam" id="PF07596"/>
    </source>
</evidence>
<organism evidence="2">
    <name type="scientific">Singulisphaera sp. Ch08</name>
    <dbReference type="NCBI Taxonomy" id="3120278"/>
    <lineage>
        <taxon>Bacteria</taxon>
        <taxon>Pseudomonadati</taxon>
        <taxon>Planctomycetota</taxon>
        <taxon>Planctomycetia</taxon>
        <taxon>Isosphaerales</taxon>
        <taxon>Isosphaeraceae</taxon>
        <taxon>Singulisphaera</taxon>
    </lineage>
</organism>
<dbReference type="Pfam" id="PF07963">
    <property type="entry name" value="N_methyl"/>
    <property type="match status" value="1"/>
</dbReference>
<dbReference type="PROSITE" id="PS00409">
    <property type="entry name" value="PROKAR_NTER_METHYL"/>
    <property type="match status" value="1"/>
</dbReference>
<dbReference type="NCBIfam" id="TIGR04294">
    <property type="entry name" value="pre_pil_HX9DG"/>
    <property type="match status" value="1"/>
</dbReference>
<dbReference type="InterPro" id="IPR045584">
    <property type="entry name" value="Pilin-like"/>
</dbReference>
<dbReference type="Gene3D" id="3.30.700.10">
    <property type="entry name" value="Glycoprotein, Type 4 Pilin"/>
    <property type="match status" value="1"/>
</dbReference>
<dbReference type="AlphaFoldDB" id="A0AAU7CJM4"/>
<evidence type="ECO:0000313" key="2">
    <source>
        <dbReference type="EMBL" id="XBH05436.1"/>
    </source>
</evidence>
<sequence length="340" mass="36260">MHSATKRGFTLIELLVVIAIIAVLIALLLPAVQAAREAARRAQCINNLKQLGLATHNYESALGSFPIAGAVRALPSGGLFFGGWSAHARVLPYLEQNNSFNAINFDLSYSAPQNTTTPSTIISAFICPSEISPGLTQHSFGMAAPTNYGWCMGDWFVWGGVNGADNRAAVQFNRPRRIADFTDGTSNSLLAAEVKAQQRYLRDFASGLANIQNPSTVPDPNTDPYAVAPEYNSGGSLQASGHTEWVDGHVHQSGMTTAWPPNKRITRTGDPSVDLDLTGIREQNGGPTFSAINARSFHTGGVNALLADGSVKFLKNTIAGSTWRALGTIRGGEVISADQY</sequence>
<reference evidence="2" key="1">
    <citation type="submission" date="2024-05" db="EMBL/GenBank/DDBJ databases">
        <title>Planctomycetes of the genus Singulisphaera possess chitinolytic capabilities.</title>
        <authorList>
            <person name="Ivanova A."/>
        </authorList>
    </citation>
    <scope>NUCLEOTIDE SEQUENCE</scope>
    <source>
        <strain evidence="2">Ch08T</strain>
    </source>
</reference>
<dbReference type="SUPFAM" id="SSF54523">
    <property type="entry name" value="Pili subunits"/>
    <property type="match status" value="1"/>
</dbReference>
<dbReference type="InterPro" id="IPR012902">
    <property type="entry name" value="N_methyl_site"/>
</dbReference>
<dbReference type="NCBIfam" id="TIGR02532">
    <property type="entry name" value="IV_pilin_GFxxxE"/>
    <property type="match status" value="1"/>
</dbReference>
<proteinExistence type="predicted"/>
<dbReference type="InterPro" id="IPR027558">
    <property type="entry name" value="Pre_pil_HX9DG_C"/>
</dbReference>
<dbReference type="RefSeq" id="WP_406698256.1">
    <property type="nucleotide sequence ID" value="NZ_CP155447.1"/>
</dbReference>
<protein>
    <submittedName>
        <fullName evidence="2">DUF1559 domain-containing protein</fullName>
    </submittedName>
</protein>
<gene>
    <name evidence="2" type="ORF">V5E97_05305</name>
</gene>